<dbReference type="KEGG" id="sbro:GQF42_23455"/>
<feature type="region of interest" description="Disordered" evidence="1">
    <location>
        <begin position="51"/>
        <end position="72"/>
    </location>
</feature>
<sequence length="72" mass="7100">MQGRTPAPYGRPTPAPLIPSRIRLTAGTPTARGVAAAVIAASVLVLAANAGPAHAAAQPPGPQTHRSAPAHP</sequence>
<dbReference type="AlphaFoldDB" id="A0A6I6NCI4"/>
<dbReference type="Proteomes" id="UP000436138">
    <property type="component" value="Chromosome"/>
</dbReference>
<protein>
    <submittedName>
        <fullName evidence="2">Uncharacterized protein</fullName>
    </submittedName>
</protein>
<evidence type="ECO:0000313" key="3">
    <source>
        <dbReference type="Proteomes" id="UP000436138"/>
    </source>
</evidence>
<accession>A0A6I6NCI4</accession>
<organism evidence="2 3">
    <name type="scientific">Streptomyces broussonetiae</name>
    <dbReference type="NCBI Taxonomy" id="2686304"/>
    <lineage>
        <taxon>Bacteria</taxon>
        <taxon>Bacillati</taxon>
        <taxon>Actinomycetota</taxon>
        <taxon>Actinomycetes</taxon>
        <taxon>Kitasatosporales</taxon>
        <taxon>Streptomycetaceae</taxon>
        <taxon>Streptomyces</taxon>
    </lineage>
</organism>
<keyword evidence="3" id="KW-1185">Reference proteome</keyword>
<evidence type="ECO:0000313" key="2">
    <source>
        <dbReference type="EMBL" id="QHA05847.1"/>
    </source>
</evidence>
<name>A0A6I6NCI4_9ACTN</name>
<proteinExistence type="predicted"/>
<dbReference type="EMBL" id="CP047020">
    <property type="protein sequence ID" value="QHA05847.1"/>
    <property type="molecule type" value="Genomic_DNA"/>
</dbReference>
<dbReference type="RefSeq" id="WP_158922935.1">
    <property type="nucleotide sequence ID" value="NZ_CP047020.1"/>
</dbReference>
<evidence type="ECO:0000256" key="1">
    <source>
        <dbReference type="SAM" id="MobiDB-lite"/>
    </source>
</evidence>
<reference evidence="2 3" key="1">
    <citation type="submission" date="2019-12" db="EMBL/GenBank/DDBJ databases">
        <title>Streptomyces sp. strain T44 isolated from rhizosphere soil of Broussonetia papyrifera.</title>
        <authorList>
            <person name="Mo P."/>
        </authorList>
    </citation>
    <scope>NUCLEOTIDE SEQUENCE [LARGE SCALE GENOMIC DNA]</scope>
    <source>
        <strain evidence="2 3">T44</strain>
    </source>
</reference>
<gene>
    <name evidence="2" type="ORF">GQF42_23455</name>
</gene>